<keyword evidence="2" id="KW-0378">Hydrolase</keyword>
<dbReference type="EMBL" id="JBHSQJ010000103">
    <property type="protein sequence ID" value="MFC5910212.1"/>
    <property type="molecule type" value="Genomic_DNA"/>
</dbReference>
<gene>
    <name evidence="7" type="ORF">ACFP3V_23695</name>
</gene>
<keyword evidence="8" id="KW-1185">Reference proteome</keyword>
<dbReference type="Gene3D" id="3.40.50.300">
    <property type="entry name" value="P-loop containing nucleotide triphosphate hydrolases"/>
    <property type="match status" value="2"/>
</dbReference>
<keyword evidence="1" id="KW-0547">Nucleotide-binding</keyword>
<dbReference type="PROSITE" id="PS51192">
    <property type="entry name" value="HELICASE_ATP_BIND_1"/>
    <property type="match status" value="1"/>
</dbReference>
<feature type="domain" description="Helicase C-terminal" evidence="6">
    <location>
        <begin position="256"/>
        <end position="399"/>
    </location>
</feature>
<name>A0ABW1G7T9_9ACTN</name>
<proteinExistence type="predicted"/>
<dbReference type="InterPro" id="IPR027417">
    <property type="entry name" value="P-loop_NTPase"/>
</dbReference>
<evidence type="ECO:0000256" key="3">
    <source>
        <dbReference type="ARBA" id="ARBA00022806"/>
    </source>
</evidence>
<dbReference type="PANTHER" id="PTHR12131:SF1">
    <property type="entry name" value="ATP-DEPENDENT RNA HELICASE SUPV3L1, MITOCHONDRIAL-RELATED"/>
    <property type="match status" value="1"/>
</dbReference>
<comment type="caution">
    <text evidence="7">The sequence shown here is derived from an EMBL/GenBank/DDBJ whole genome shotgun (WGS) entry which is preliminary data.</text>
</comment>
<dbReference type="RefSeq" id="WP_380586961.1">
    <property type="nucleotide sequence ID" value="NZ_JBHSQJ010000103.1"/>
</dbReference>
<feature type="domain" description="Helicase ATP-binding" evidence="5">
    <location>
        <begin position="39"/>
        <end position="195"/>
    </location>
</feature>
<protein>
    <submittedName>
        <fullName evidence="7">DEAD/DEAH box helicase</fullName>
    </submittedName>
</protein>
<dbReference type="Pfam" id="PF00270">
    <property type="entry name" value="DEAD"/>
    <property type="match status" value="1"/>
</dbReference>
<dbReference type="InterPro" id="IPR011545">
    <property type="entry name" value="DEAD/DEAH_box_helicase_dom"/>
</dbReference>
<dbReference type="Proteomes" id="UP001596174">
    <property type="component" value="Unassembled WGS sequence"/>
</dbReference>
<dbReference type="SMART" id="SM00487">
    <property type="entry name" value="DEXDc"/>
    <property type="match status" value="1"/>
</dbReference>
<evidence type="ECO:0000256" key="1">
    <source>
        <dbReference type="ARBA" id="ARBA00022741"/>
    </source>
</evidence>
<evidence type="ECO:0000259" key="6">
    <source>
        <dbReference type="PROSITE" id="PS51194"/>
    </source>
</evidence>
<organism evidence="7 8">
    <name type="scientific">Streptacidiphilus monticola</name>
    <dbReference type="NCBI Taxonomy" id="2161674"/>
    <lineage>
        <taxon>Bacteria</taxon>
        <taxon>Bacillati</taxon>
        <taxon>Actinomycetota</taxon>
        <taxon>Actinomycetes</taxon>
        <taxon>Kitasatosporales</taxon>
        <taxon>Streptomycetaceae</taxon>
        <taxon>Streptacidiphilus</taxon>
    </lineage>
</organism>
<dbReference type="InterPro" id="IPR001650">
    <property type="entry name" value="Helicase_C-like"/>
</dbReference>
<evidence type="ECO:0000313" key="8">
    <source>
        <dbReference type="Proteomes" id="UP001596174"/>
    </source>
</evidence>
<dbReference type="InterPro" id="IPR014001">
    <property type="entry name" value="Helicase_ATP-bd"/>
</dbReference>
<dbReference type="Pfam" id="PF00271">
    <property type="entry name" value="Helicase_C"/>
    <property type="match status" value="1"/>
</dbReference>
<keyword evidence="4" id="KW-0067">ATP-binding</keyword>
<dbReference type="GO" id="GO:0004386">
    <property type="term" value="F:helicase activity"/>
    <property type="evidence" value="ECO:0007669"/>
    <property type="project" value="UniProtKB-KW"/>
</dbReference>
<keyword evidence="3 7" id="KW-0347">Helicase</keyword>
<dbReference type="SUPFAM" id="SSF52540">
    <property type="entry name" value="P-loop containing nucleoside triphosphate hydrolases"/>
    <property type="match status" value="1"/>
</dbReference>
<dbReference type="InterPro" id="IPR021904">
    <property type="entry name" value="DUF3516"/>
</dbReference>
<evidence type="ECO:0000259" key="5">
    <source>
        <dbReference type="PROSITE" id="PS51192"/>
    </source>
</evidence>
<evidence type="ECO:0000256" key="4">
    <source>
        <dbReference type="ARBA" id="ARBA00022840"/>
    </source>
</evidence>
<evidence type="ECO:0000313" key="7">
    <source>
        <dbReference type="EMBL" id="MFC5910212.1"/>
    </source>
</evidence>
<dbReference type="InterPro" id="IPR050699">
    <property type="entry name" value="RNA-DNA_Helicase"/>
</dbReference>
<reference evidence="8" key="1">
    <citation type="journal article" date="2019" name="Int. J. Syst. Evol. Microbiol.">
        <title>The Global Catalogue of Microorganisms (GCM) 10K type strain sequencing project: providing services to taxonomists for standard genome sequencing and annotation.</title>
        <authorList>
            <consortium name="The Broad Institute Genomics Platform"/>
            <consortium name="The Broad Institute Genome Sequencing Center for Infectious Disease"/>
            <person name="Wu L."/>
            <person name="Ma J."/>
        </authorList>
    </citation>
    <scope>NUCLEOTIDE SEQUENCE [LARGE SCALE GENOMIC DNA]</scope>
    <source>
        <strain evidence="8">JCM 4816</strain>
    </source>
</reference>
<dbReference type="Pfam" id="PF12029">
    <property type="entry name" value="DUF3516"/>
    <property type="match status" value="1"/>
</dbReference>
<evidence type="ECO:0000256" key="2">
    <source>
        <dbReference type="ARBA" id="ARBA00022801"/>
    </source>
</evidence>
<dbReference type="SMART" id="SM00490">
    <property type="entry name" value="HELICc"/>
    <property type="match status" value="1"/>
</dbReference>
<accession>A0ABW1G7T9</accession>
<dbReference type="PROSITE" id="PS51194">
    <property type="entry name" value="HELICASE_CTER"/>
    <property type="match status" value="1"/>
</dbReference>
<dbReference type="PANTHER" id="PTHR12131">
    <property type="entry name" value="ATP-DEPENDENT RNA AND DNA HELICASE"/>
    <property type="match status" value="1"/>
</dbReference>
<sequence>MTLTDLIPSPATPDDLFTAFAEWSEERGITLYPHQEEALIEIVSGNNVILNTPTGSGKSLVAAGAHFAALARGERTFYTAPIKALVSEKFFDLVKMFGTEQVGMMTGDASVNPTAPIICCTAEVLASIALRDGSRADVGQVVMDEFHFYAEPDRGWAWQVPLIELPQAQFLLMSATLGDVRKFEADLKRRTGRDTTTVAGAERPVPLFYEYRATPIHDTLEELLQGGQAPVYVVHFTQAQAVERAQALMSINMCTKAEKEAIAALIGNFRFTTKFGRNLSRYVRHGIGIHHAGMLPKYRRLVERLAQAGLLKVICGTDTLGVGVNVPIRTVLFTALSKYDGQRVRLLRAREFHQIAGRAGRAGYDTKGLVVAQAPEHVIENERAVAKAGGDPKKKRKVVRKKAPDGFVSWGEETFNKLIEAQPEPLVSRFRVSHLMLLSVINRPGNAFEAMKHLLLDNDDDPKARRRHIREAIAVYRSLLAGGVVEKLDEPDETGRVVRLTVSLQDDFSLTQPLSTFALAAFELLDPESPSYALDVLSVVESTLDDPRQILGAQENKERGEAVAEMKRDGIEYEERMERLQEITYPKPLEELLEHAYDVYRRAHPWISDHPLRPKSVARDLYERAMTFTDYVGFYELPRAEGLVLRYLASAYKAMEHTVPDSIKTEDLRDLVSWLGELVRQVDSSLLDEWEQLANPEDEEEIEQALEEKTEPVTRNTRAFRVLVRNAMFRRVELAALERYDELGELDAEDGGWDADRWADAMDAYWDEHDDLGTGPNARGPKMLLIDEESLQGAWLVRQIFDDPDGDHDWGISAEVDLHSSDEEGRAVVRVTSVDRMD</sequence>